<feature type="region of interest" description="Disordered" evidence="1">
    <location>
        <begin position="79"/>
        <end position="100"/>
    </location>
</feature>
<sequence length="174" mass="18800">MTVPFHLVQGPHAILARLALLLPTSNIYCALSSNVTTAPIFVPNMTQADLRKQLDMLMAQANQTNKAIALIAAQLNDPADEPNAEPMQVAQPRAPNTPVSSVPQVFGATAPSANANNPSDTSKLHHPKFNLKDYAQPAKWSAGRDFNLAELLGLTPVQWGVFWGKQRHRFASAG</sequence>
<reference evidence="3 4" key="1">
    <citation type="journal article" date="2019" name="Fungal Biol. Biotechnol.">
        <title>Draft genome sequence of fastidious pathogen Ceratobasidium theobromae, which causes vascular-streak dieback in Theobroma cacao.</title>
        <authorList>
            <person name="Ali S.S."/>
            <person name="Asman A."/>
            <person name="Shao J."/>
            <person name="Firmansyah A.P."/>
            <person name="Susilo A.W."/>
            <person name="Rosmana A."/>
            <person name="McMahon P."/>
            <person name="Junaid M."/>
            <person name="Guest D."/>
            <person name="Kheng T.Y."/>
            <person name="Meinhardt L.W."/>
            <person name="Bailey B.A."/>
        </authorList>
    </citation>
    <scope>NUCLEOTIDE SEQUENCE [LARGE SCALE GENOMIC DNA]</scope>
    <source>
        <strain evidence="3 4">CT2</strain>
    </source>
</reference>
<dbReference type="EMBL" id="SSOP01001092">
    <property type="protein sequence ID" value="KAB5587445.1"/>
    <property type="molecule type" value="Genomic_DNA"/>
</dbReference>
<comment type="caution">
    <text evidence="3">The sequence shown here is derived from an EMBL/GenBank/DDBJ whole genome shotgun (WGS) entry which is preliminary data.</text>
</comment>
<evidence type="ECO:0000256" key="2">
    <source>
        <dbReference type="SAM" id="SignalP"/>
    </source>
</evidence>
<organism evidence="3 4">
    <name type="scientific">Ceratobasidium theobromae</name>
    <dbReference type="NCBI Taxonomy" id="1582974"/>
    <lineage>
        <taxon>Eukaryota</taxon>
        <taxon>Fungi</taxon>
        <taxon>Dikarya</taxon>
        <taxon>Basidiomycota</taxon>
        <taxon>Agaricomycotina</taxon>
        <taxon>Agaricomycetes</taxon>
        <taxon>Cantharellales</taxon>
        <taxon>Ceratobasidiaceae</taxon>
        <taxon>Ceratobasidium</taxon>
    </lineage>
</organism>
<evidence type="ECO:0000256" key="1">
    <source>
        <dbReference type="SAM" id="MobiDB-lite"/>
    </source>
</evidence>
<protein>
    <submittedName>
        <fullName evidence="3">Uncharacterized protein</fullName>
    </submittedName>
</protein>
<dbReference type="Proteomes" id="UP000383932">
    <property type="component" value="Unassembled WGS sequence"/>
</dbReference>
<accession>A0A5N5Q6E5</accession>
<proteinExistence type="predicted"/>
<evidence type="ECO:0000313" key="4">
    <source>
        <dbReference type="Proteomes" id="UP000383932"/>
    </source>
</evidence>
<gene>
    <name evidence="3" type="ORF">CTheo_9117</name>
</gene>
<name>A0A5N5Q6E5_9AGAM</name>
<evidence type="ECO:0000313" key="3">
    <source>
        <dbReference type="EMBL" id="KAB5587445.1"/>
    </source>
</evidence>
<keyword evidence="2" id="KW-0732">Signal</keyword>
<feature type="chain" id="PRO_5024338923" evidence="2">
    <location>
        <begin position="33"/>
        <end position="174"/>
    </location>
</feature>
<keyword evidence="4" id="KW-1185">Reference proteome</keyword>
<dbReference type="AlphaFoldDB" id="A0A5N5Q6E5"/>
<feature type="signal peptide" evidence="2">
    <location>
        <begin position="1"/>
        <end position="32"/>
    </location>
</feature>